<comment type="caution">
    <text evidence="1">The sequence shown here is derived from an EMBL/GenBank/DDBJ whole genome shotgun (WGS) entry which is preliminary data.</text>
</comment>
<accession>A0A9Q0NBS6</accession>
<dbReference type="InterPro" id="IPR036816">
    <property type="entry name" value="RNaseA-like_dom_sf"/>
</dbReference>
<name>A0A9Q0NBS6_9DIPT</name>
<dbReference type="Gene3D" id="3.10.130.10">
    <property type="entry name" value="Ribonuclease A-like domain"/>
    <property type="match status" value="1"/>
</dbReference>
<evidence type="ECO:0000313" key="2">
    <source>
        <dbReference type="Proteomes" id="UP001151699"/>
    </source>
</evidence>
<gene>
    <name evidence="1" type="ORF">Bhyg_02576</name>
</gene>
<feature type="non-terminal residue" evidence="1">
    <location>
        <position position="108"/>
    </location>
</feature>
<dbReference type="Proteomes" id="UP001151699">
    <property type="component" value="Chromosome A"/>
</dbReference>
<reference evidence="1" key="1">
    <citation type="submission" date="2022-07" db="EMBL/GenBank/DDBJ databases">
        <authorList>
            <person name="Trinca V."/>
            <person name="Uliana J.V.C."/>
            <person name="Torres T.T."/>
            <person name="Ward R.J."/>
            <person name="Monesi N."/>
        </authorList>
    </citation>
    <scope>NUCLEOTIDE SEQUENCE</scope>
    <source>
        <strain evidence="1">HSMRA1968</strain>
        <tissue evidence="1">Whole embryos</tissue>
    </source>
</reference>
<organism evidence="1 2">
    <name type="scientific">Pseudolycoriella hygida</name>
    <dbReference type="NCBI Taxonomy" id="35572"/>
    <lineage>
        <taxon>Eukaryota</taxon>
        <taxon>Metazoa</taxon>
        <taxon>Ecdysozoa</taxon>
        <taxon>Arthropoda</taxon>
        <taxon>Hexapoda</taxon>
        <taxon>Insecta</taxon>
        <taxon>Pterygota</taxon>
        <taxon>Neoptera</taxon>
        <taxon>Endopterygota</taxon>
        <taxon>Diptera</taxon>
        <taxon>Nematocera</taxon>
        <taxon>Sciaroidea</taxon>
        <taxon>Sciaridae</taxon>
        <taxon>Pseudolycoriella</taxon>
    </lineage>
</organism>
<protein>
    <submittedName>
        <fullName evidence="1">Uncharacterized protein</fullName>
    </submittedName>
</protein>
<sequence length="108" mass="12370">HVSAQKPSNSQDWNKLLCKRIRHQFGSKRVNTFLVDTPNTIGGDFPLKVPRYGTSKNMFWSNKPRNVSVMLLGSSSGKPNYYVYDCGQMYYVAALDHSRRPIHYEGQS</sequence>
<evidence type="ECO:0000313" key="1">
    <source>
        <dbReference type="EMBL" id="KAJ6647354.1"/>
    </source>
</evidence>
<proteinExistence type="predicted"/>
<keyword evidence="2" id="KW-1185">Reference proteome</keyword>
<dbReference type="AlphaFoldDB" id="A0A9Q0NBS6"/>
<dbReference type="EMBL" id="WJQU01000001">
    <property type="protein sequence ID" value="KAJ6647354.1"/>
    <property type="molecule type" value="Genomic_DNA"/>
</dbReference>
<feature type="non-terminal residue" evidence="1">
    <location>
        <position position="1"/>
    </location>
</feature>